<name>A0A5B7I5B9_PORTR</name>
<feature type="compositionally biased region" description="Basic and acidic residues" evidence="1">
    <location>
        <begin position="1"/>
        <end position="17"/>
    </location>
</feature>
<organism evidence="2 3">
    <name type="scientific">Portunus trituberculatus</name>
    <name type="common">Swimming crab</name>
    <name type="synonym">Neptunus trituberculatus</name>
    <dbReference type="NCBI Taxonomy" id="210409"/>
    <lineage>
        <taxon>Eukaryota</taxon>
        <taxon>Metazoa</taxon>
        <taxon>Ecdysozoa</taxon>
        <taxon>Arthropoda</taxon>
        <taxon>Crustacea</taxon>
        <taxon>Multicrustacea</taxon>
        <taxon>Malacostraca</taxon>
        <taxon>Eumalacostraca</taxon>
        <taxon>Eucarida</taxon>
        <taxon>Decapoda</taxon>
        <taxon>Pleocyemata</taxon>
        <taxon>Brachyura</taxon>
        <taxon>Eubrachyura</taxon>
        <taxon>Portunoidea</taxon>
        <taxon>Portunidae</taxon>
        <taxon>Portuninae</taxon>
        <taxon>Portunus</taxon>
    </lineage>
</organism>
<proteinExistence type="predicted"/>
<dbReference type="Proteomes" id="UP000324222">
    <property type="component" value="Unassembled WGS sequence"/>
</dbReference>
<accession>A0A5B7I5B9</accession>
<evidence type="ECO:0000313" key="2">
    <source>
        <dbReference type="EMBL" id="MPC76004.1"/>
    </source>
</evidence>
<comment type="caution">
    <text evidence="2">The sequence shown here is derived from an EMBL/GenBank/DDBJ whole genome shotgun (WGS) entry which is preliminary data.</text>
</comment>
<sequence length="72" mass="8202">MREKRSRLAGDRSDGRHASAARTSTSCCTLPRRVATSATHKVRELKVMEDEALSRMRVKKSLCKRRKDEVLS</sequence>
<evidence type="ECO:0000313" key="3">
    <source>
        <dbReference type="Proteomes" id="UP000324222"/>
    </source>
</evidence>
<dbReference type="EMBL" id="VSRR010042363">
    <property type="protein sequence ID" value="MPC76004.1"/>
    <property type="molecule type" value="Genomic_DNA"/>
</dbReference>
<feature type="region of interest" description="Disordered" evidence="1">
    <location>
        <begin position="1"/>
        <end position="26"/>
    </location>
</feature>
<evidence type="ECO:0000256" key="1">
    <source>
        <dbReference type="SAM" id="MobiDB-lite"/>
    </source>
</evidence>
<protein>
    <submittedName>
        <fullName evidence="2">Uncharacterized protein</fullName>
    </submittedName>
</protein>
<reference evidence="2 3" key="1">
    <citation type="submission" date="2019-05" db="EMBL/GenBank/DDBJ databases">
        <title>Another draft genome of Portunus trituberculatus and its Hox gene families provides insights of decapod evolution.</title>
        <authorList>
            <person name="Jeong J.-H."/>
            <person name="Song I."/>
            <person name="Kim S."/>
            <person name="Choi T."/>
            <person name="Kim D."/>
            <person name="Ryu S."/>
            <person name="Kim W."/>
        </authorList>
    </citation>
    <scope>NUCLEOTIDE SEQUENCE [LARGE SCALE GENOMIC DNA]</scope>
    <source>
        <tissue evidence="2">Muscle</tissue>
    </source>
</reference>
<gene>
    <name evidence="2" type="ORF">E2C01_070405</name>
</gene>
<dbReference type="AlphaFoldDB" id="A0A5B7I5B9"/>
<keyword evidence="3" id="KW-1185">Reference proteome</keyword>